<evidence type="ECO:0000256" key="3">
    <source>
        <dbReference type="ARBA" id="ARBA00022695"/>
    </source>
</evidence>
<sequence length="275" mass="32211">MNNSSNSSRRFGNTKQISPAKHWCFTYNNYRVSDINDIILIISSNSSRKYVFQEEQGANGTKHLQGYIQFEKKVRPKGIFPKHPGIHWETTRNIKASIVYCTKDETKVGERYSNIRFDKAIRLIDEASFYPWQRELVDLVGTQSSERDIYWYYEYTGNTGKTAITKWLAVKKQALVLSGKATDMKYGIIKFKEKNGFFPDIIIFDIPRSSQQFVSWAGIEEIKNGMFFSAKYESDMVVFDNPHVICFANEEPDYTKLSKDRWQVKHIRRDGRREE</sequence>
<evidence type="ECO:0000256" key="10">
    <source>
        <dbReference type="ARBA" id="ARBA00023124"/>
    </source>
</evidence>
<dbReference type="GO" id="GO:0042025">
    <property type="term" value="C:host cell nucleus"/>
    <property type="evidence" value="ECO:0007669"/>
    <property type="project" value="UniProtKB-SubCell"/>
</dbReference>
<keyword evidence="4" id="KW-0235">DNA replication</keyword>
<feature type="domain" description="CRESS-DNA virus Rep endonuclease" evidence="12">
    <location>
        <begin position="17"/>
        <end position="115"/>
    </location>
</feature>
<keyword evidence="6" id="KW-0479">Metal-binding</keyword>
<keyword evidence="2" id="KW-0808">Transferase</keyword>
<evidence type="ECO:0000256" key="6">
    <source>
        <dbReference type="ARBA" id="ARBA00022723"/>
    </source>
</evidence>
<dbReference type="PROSITE" id="PS52020">
    <property type="entry name" value="CRESS_DNA_REP"/>
    <property type="match status" value="1"/>
</dbReference>
<evidence type="ECO:0000259" key="12">
    <source>
        <dbReference type="PROSITE" id="PS52020"/>
    </source>
</evidence>
<evidence type="ECO:0000256" key="5">
    <source>
        <dbReference type="ARBA" id="ARBA00022722"/>
    </source>
</evidence>
<keyword evidence="10" id="KW-0190">Covalent protein-DNA linkage</keyword>
<evidence type="ECO:0000313" key="13">
    <source>
        <dbReference type="EMBL" id="AUF34972.1"/>
    </source>
</evidence>
<dbReference type="GO" id="GO:0004519">
    <property type="term" value="F:endonuclease activity"/>
    <property type="evidence" value="ECO:0007669"/>
    <property type="project" value="UniProtKB-KW"/>
</dbReference>
<keyword evidence="5" id="KW-0540">Nuclease</keyword>
<name>A0A2H4YQ34_9VIRU</name>
<evidence type="ECO:0000256" key="7">
    <source>
        <dbReference type="ARBA" id="ARBA00022741"/>
    </source>
</evidence>
<keyword evidence="8" id="KW-0255">Endonuclease</keyword>
<evidence type="ECO:0000256" key="1">
    <source>
        <dbReference type="ARBA" id="ARBA00004147"/>
    </source>
</evidence>
<organism evidence="13">
    <name type="scientific">uncultured virus</name>
    <dbReference type="NCBI Taxonomy" id="340016"/>
    <lineage>
        <taxon>Viruses</taxon>
        <taxon>environmental samples</taxon>
    </lineage>
</organism>
<reference evidence="13" key="1">
    <citation type="journal article" date="2017" name="Viruses">
        <title>Distribution and Inferred Evolutionary Characteristics of a Chimeric ssDNA Virus Associated with Intertidal Marine Isopods.</title>
        <authorList>
            <person name="Bistolas K.S.I."/>
            <person name="Besemer R.M."/>
            <person name="Rudstam L.G."/>
            <person name="Hewson I."/>
        </authorList>
    </citation>
    <scope>NUCLEOTIDE SEQUENCE</scope>
    <source>
        <strain evidence="13">GOaV8926</strain>
    </source>
</reference>
<dbReference type="GO" id="GO:0046872">
    <property type="term" value="F:metal ion binding"/>
    <property type="evidence" value="ECO:0007669"/>
    <property type="project" value="UniProtKB-KW"/>
</dbReference>
<dbReference type="GO" id="GO:0003677">
    <property type="term" value="F:DNA binding"/>
    <property type="evidence" value="ECO:0007669"/>
    <property type="project" value="UniProtKB-KW"/>
</dbReference>
<dbReference type="Pfam" id="PF02407">
    <property type="entry name" value="Viral_Rep"/>
    <property type="match status" value="1"/>
</dbReference>
<keyword evidence="9" id="KW-0378">Hydrolase</keyword>
<keyword evidence="7" id="KW-0547">Nucleotide-binding</keyword>
<evidence type="ECO:0000256" key="4">
    <source>
        <dbReference type="ARBA" id="ARBA00022705"/>
    </source>
</evidence>
<keyword evidence="3" id="KW-0548">Nucleotidyltransferase</keyword>
<accession>A0A2H4YQ34</accession>
<dbReference type="GO" id="GO:0006260">
    <property type="term" value="P:DNA replication"/>
    <property type="evidence" value="ECO:0007669"/>
    <property type="project" value="UniProtKB-KW"/>
</dbReference>
<protein>
    <submittedName>
        <fullName evidence="13">Putative replication-associated protein</fullName>
    </submittedName>
</protein>
<evidence type="ECO:0000256" key="2">
    <source>
        <dbReference type="ARBA" id="ARBA00022679"/>
    </source>
</evidence>
<comment type="subcellular location">
    <subcellularLocation>
        <location evidence="1">Host nucleus</location>
    </subcellularLocation>
</comment>
<dbReference type="Gene3D" id="3.40.1310.20">
    <property type="match status" value="1"/>
</dbReference>
<dbReference type="GO" id="GO:0016779">
    <property type="term" value="F:nucleotidyltransferase activity"/>
    <property type="evidence" value="ECO:0007669"/>
    <property type="project" value="UniProtKB-KW"/>
</dbReference>
<keyword evidence="11" id="KW-0238">DNA-binding</keyword>
<proteinExistence type="predicted"/>
<dbReference type="GO" id="GO:0016787">
    <property type="term" value="F:hydrolase activity"/>
    <property type="evidence" value="ECO:0007669"/>
    <property type="project" value="UniProtKB-KW"/>
</dbReference>
<evidence type="ECO:0000256" key="9">
    <source>
        <dbReference type="ARBA" id="ARBA00022801"/>
    </source>
</evidence>
<evidence type="ECO:0000256" key="8">
    <source>
        <dbReference type="ARBA" id="ARBA00022759"/>
    </source>
</evidence>
<evidence type="ECO:0000256" key="11">
    <source>
        <dbReference type="ARBA" id="ARBA00023125"/>
    </source>
</evidence>
<dbReference type="GO" id="GO:0000166">
    <property type="term" value="F:nucleotide binding"/>
    <property type="evidence" value="ECO:0007669"/>
    <property type="project" value="UniProtKB-KW"/>
</dbReference>
<dbReference type="EMBL" id="MG023132">
    <property type="protein sequence ID" value="AUF34972.1"/>
    <property type="molecule type" value="Genomic_DNA"/>
</dbReference>
<dbReference type="InterPro" id="IPR049912">
    <property type="entry name" value="CRESS_DNA_REP"/>
</dbReference>